<dbReference type="PROSITE" id="PS50042">
    <property type="entry name" value="CNMP_BINDING_3"/>
    <property type="match status" value="1"/>
</dbReference>
<keyword evidence="7 9" id="KW-1133">Transmembrane helix</keyword>
<dbReference type="SMART" id="SM00100">
    <property type="entry name" value="cNMP"/>
    <property type="match status" value="1"/>
</dbReference>
<feature type="transmembrane region" description="Helical" evidence="9">
    <location>
        <begin position="458"/>
        <end position="478"/>
    </location>
</feature>
<keyword evidence="6" id="KW-0067">ATP-binding</keyword>
<dbReference type="CDD" id="cd02259">
    <property type="entry name" value="Peptidase_C39_like"/>
    <property type="match status" value="1"/>
</dbReference>
<comment type="subcellular location">
    <subcellularLocation>
        <location evidence="1">Cell membrane</location>
        <topology evidence="1">Multi-pass membrane protein</topology>
    </subcellularLocation>
</comment>
<dbReference type="InterPro" id="IPR014710">
    <property type="entry name" value="RmlC-like_jellyroll"/>
</dbReference>
<organism evidence="14 15">
    <name type="scientific">Cyanobium gracile UHCC 0139</name>
    <dbReference type="NCBI Taxonomy" id="3110308"/>
    <lineage>
        <taxon>Bacteria</taxon>
        <taxon>Bacillati</taxon>
        <taxon>Cyanobacteriota</taxon>
        <taxon>Cyanophyceae</taxon>
        <taxon>Synechococcales</taxon>
        <taxon>Prochlorococcaceae</taxon>
        <taxon>Cyanobium</taxon>
    </lineage>
</organism>
<dbReference type="RefSeq" id="WP_323306248.1">
    <property type="nucleotide sequence ID" value="NZ_JAYGHX010000009.1"/>
</dbReference>
<dbReference type="CDD" id="cd18782">
    <property type="entry name" value="ABC_6TM_PrtD_LapB_HlyB_like"/>
    <property type="match status" value="1"/>
</dbReference>
<dbReference type="Pfam" id="PF00664">
    <property type="entry name" value="ABC_membrane"/>
    <property type="match status" value="1"/>
</dbReference>
<dbReference type="SUPFAM" id="SSF90123">
    <property type="entry name" value="ABC transporter transmembrane region"/>
    <property type="match status" value="1"/>
</dbReference>
<sequence length="983" mass="107482">MTSSPGAISGLLNDFAPFDRLPPARRDAIDPLLEPLRFRIGQTVLRPDVLPEGVLLLCSGQLRSLGPSPSGRGLRTIERLGPGSMAGWAGLLRRDPCEHLRATTEVEALLLPAAAFRDLLAGHPDVAAWFANQPSAAELHTLLLALAKRDPLGEALLDDWPLPPEQVRLRSRPPGAPAELGLPPGFRWYASSGLPLAEPWSERPLAPAGPEAPWLRLVGLAIPREAEAPITLGAEPLAPTVLAEEAGGSYTPAIEPPPRRAGDRAGELALARASGPRAVPIALCQALADFFGLPLNRDALADQVDAILQRQDRLNLVNIGQIMDTLGLRVVLSRVPASRLARVPAPALLYQNGHFGLLDGVEPDGRARLLEAELGALLVPAEELITHDGGLVELLLFDRKPDAKQQRFTWSWYVPFLRQHRRELIEVMVASVVINALRVVFPLGLMVLIQSVVASRNLGALVSIASVMLLATLVESIFKTLRSFLFTDLANRVDQDAKATILDQMVRLPQGFFDARPVGQITFYFSQLDRLRDFLLGQTLPTLIDFAFSLIYLAILFAISPLLTLVVLATLPLIAAVGLVSNPLVRSQIQRTMGQAVRASSFLTEAITGIQTIKSQNAELKTRWEFQNRYAAYIGEDFKLKVTRESIANLSTFLSNMGQLVVIAVAVWLIIKGQLSIGALFGFNILSGYIRQPLVQLVATWQDFQFNTQALRMVADVVDRDTEQTTEQSTNIPLPPLQGRVQFVDVGFRFRDQGPLVLDGVDLEVPAGSFVGLVGGSGSGKSTLLKLLSRFYAPLRGSVLIDGLDIGKVELYSLRRQIGVVPQDSLLFDGTIRENLLMVKPDATAAEMIRAARIACAHDFIMQMPQGYNSSVGERGAGLSGGQRQRLALARAVLQNPRMLILDEATSALDASTERQVCINLFEAFRGRTVFFITHRLSTIQPADLIVLMDRGAVMEQGSHRQLMQQRGWYYALYRSQNQEGLS</sequence>
<dbReference type="PROSITE" id="PS50990">
    <property type="entry name" value="PEPTIDASE_C39"/>
    <property type="match status" value="1"/>
</dbReference>
<dbReference type="InterPro" id="IPR003439">
    <property type="entry name" value="ABC_transporter-like_ATP-bd"/>
</dbReference>
<feature type="domain" description="Cyclic nucleotide-binding" evidence="10">
    <location>
        <begin position="17"/>
        <end position="104"/>
    </location>
</feature>
<gene>
    <name evidence="14" type="ORF">VB738_13600</name>
</gene>
<keyword evidence="15" id="KW-1185">Reference proteome</keyword>
<dbReference type="InterPro" id="IPR017871">
    <property type="entry name" value="ABC_transporter-like_CS"/>
</dbReference>
<feature type="transmembrane region" description="Helical" evidence="9">
    <location>
        <begin position="647"/>
        <end position="671"/>
    </location>
</feature>
<dbReference type="InterPro" id="IPR036640">
    <property type="entry name" value="ABC1_TM_sf"/>
</dbReference>
<dbReference type="CDD" id="cd00038">
    <property type="entry name" value="CAP_ED"/>
    <property type="match status" value="1"/>
</dbReference>
<reference evidence="14 15" key="1">
    <citation type="submission" date="2023-12" db="EMBL/GenBank/DDBJ databases">
        <title>Baltic Sea Cyanobacteria.</title>
        <authorList>
            <person name="Delbaje E."/>
            <person name="Fewer D.P."/>
            <person name="Shishido T.K."/>
        </authorList>
    </citation>
    <scope>NUCLEOTIDE SEQUENCE [LARGE SCALE GENOMIC DNA]</scope>
    <source>
        <strain evidence="14 15">UHCC 0139</strain>
    </source>
</reference>
<feature type="domain" description="ABC transmembrane type-1" evidence="12">
    <location>
        <begin position="427"/>
        <end position="705"/>
    </location>
</feature>
<dbReference type="InterPro" id="IPR018490">
    <property type="entry name" value="cNMP-bd_dom_sf"/>
</dbReference>
<dbReference type="PROSITE" id="PS50929">
    <property type="entry name" value="ABC_TM1F"/>
    <property type="match status" value="1"/>
</dbReference>
<dbReference type="Gene3D" id="2.60.120.10">
    <property type="entry name" value="Jelly Rolls"/>
    <property type="match status" value="1"/>
</dbReference>
<feature type="domain" description="Peptidase C39" evidence="13">
    <location>
        <begin position="272"/>
        <end position="395"/>
    </location>
</feature>
<evidence type="ECO:0000256" key="7">
    <source>
        <dbReference type="ARBA" id="ARBA00022989"/>
    </source>
</evidence>
<dbReference type="SMART" id="SM00382">
    <property type="entry name" value="AAA"/>
    <property type="match status" value="1"/>
</dbReference>
<evidence type="ECO:0000259" key="12">
    <source>
        <dbReference type="PROSITE" id="PS50929"/>
    </source>
</evidence>
<dbReference type="PROSITE" id="PS50893">
    <property type="entry name" value="ABC_TRANSPORTER_2"/>
    <property type="match status" value="1"/>
</dbReference>
<dbReference type="InterPro" id="IPR000595">
    <property type="entry name" value="cNMP-bd_dom"/>
</dbReference>
<evidence type="ECO:0000313" key="14">
    <source>
        <dbReference type="EMBL" id="MEA5392292.1"/>
    </source>
</evidence>
<evidence type="ECO:0000256" key="8">
    <source>
        <dbReference type="ARBA" id="ARBA00023136"/>
    </source>
</evidence>
<evidence type="ECO:0000256" key="5">
    <source>
        <dbReference type="ARBA" id="ARBA00022807"/>
    </source>
</evidence>
<dbReference type="EMBL" id="JAYGHX010000009">
    <property type="protein sequence ID" value="MEA5392292.1"/>
    <property type="molecule type" value="Genomic_DNA"/>
</dbReference>
<dbReference type="InterPro" id="IPR005074">
    <property type="entry name" value="Peptidase_C39"/>
</dbReference>
<keyword evidence="3" id="KW-0547">Nucleotide-binding</keyword>
<keyword evidence="5" id="KW-0788">Thiol protease</keyword>
<evidence type="ECO:0000259" key="10">
    <source>
        <dbReference type="PROSITE" id="PS50042"/>
    </source>
</evidence>
<evidence type="ECO:0000313" key="15">
    <source>
        <dbReference type="Proteomes" id="UP001304461"/>
    </source>
</evidence>
<keyword evidence="2 9" id="KW-0812">Transmembrane</keyword>
<feature type="transmembrane region" description="Helical" evidence="9">
    <location>
        <begin position="427"/>
        <end position="452"/>
    </location>
</feature>
<keyword evidence="8 9" id="KW-0472">Membrane</keyword>
<dbReference type="PROSITE" id="PS00211">
    <property type="entry name" value="ABC_TRANSPORTER_1"/>
    <property type="match status" value="1"/>
</dbReference>
<evidence type="ECO:0000256" key="4">
    <source>
        <dbReference type="ARBA" id="ARBA00022801"/>
    </source>
</evidence>
<evidence type="ECO:0000256" key="9">
    <source>
        <dbReference type="SAM" id="Phobius"/>
    </source>
</evidence>
<dbReference type="PANTHER" id="PTHR43394">
    <property type="entry name" value="ATP-DEPENDENT PERMEASE MDL1, MITOCHONDRIAL"/>
    <property type="match status" value="1"/>
</dbReference>
<dbReference type="PANTHER" id="PTHR43394:SF1">
    <property type="entry name" value="ATP-BINDING CASSETTE SUB-FAMILY B MEMBER 10, MITOCHONDRIAL"/>
    <property type="match status" value="1"/>
</dbReference>
<dbReference type="Pfam" id="PF00005">
    <property type="entry name" value="ABC_tran"/>
    <property type="match status" value="1"/>
</dbReference>
<evidence type="ECO:0000259" key="11">
    <source>
        <dbReference type="PROSITE" id="PS50893"/>
    </source>
</evidence>
<feature type="domain" description="ABC transporter" evidence="11">
    <location>
        <begin position="741"/>
        <end position="976"/>
    </location>
</feature>
<dbReference type="Proteomes" id="UP001304461">
    <property type="component" value="Unassembled WGS sequence"/>
</dbReference>
<keyword evidence="5" id="KW-0645">Protease</keyword>
<dbReference type="SUPFAM" id="SSF51206">
    <property type="entry name" value="cAMP-binding domain-like"/>
    <property type="match status" value="1"/>
</dbReference>
<proteinExistence type="predicted"/>
<dbReference type="Gene3D" id="1.20.1560.10">
    <property type="entry name" value="ABC transporter type 1, transmembrane domain"/>
    <property type="match status" value="1"/>
</dbReference>
<evidence type="ECO:0000256" key="3">
    <source>
        <dbReference type="ARBA" id="ARBA00022741"/>
    </source>
</evidence>
<dbReference type="SUPFAM" id="SSF52540">
    <property type="entry name" value="P-loop containing nucleoside triphosphate hydrolases"/>
    <property type="match status" value="1"/>
</dbReference>
<keyword evidence="4" id="KW-0378">Hydrolase</keyword>
<dbReference type="InterPro" id="IPR039421">
    <property type="entry name" value="Type_1_exporter"/>
</dbReference>
<evidence type="ECO:0000256" key="1">
    <source>
        <dbReference type="ARBA" id="ARBA00004651"/>
    </source>
</evidence>
<comment type="caution">
    <text evidence="14">The sequence shown here is derived from an EMBL/GenBank/DDBJ whole genome shotgun (WGS) entry which is preliminary data.</text>
</comment>
<dbReference type="Gene3D" id="3.40.50.300">
    <property type="entry name" value="P-loop containing nucleotide triphosphate hydrolases"/>
    <property type="match status" value="1"/>
</dbReference>
<evidence type="ECO:0000256" key="2">
    <source>
        <dbReference type="ARBA" id="ARBA00022692"/>
    </source>
</evidence>
<dbReference type="InterPro" id="IPR011527">
    <property type="entry name" value="ABC1_TM_dom"/>
</dbReference>
<dbReference type="InterPro" id="IPR027417">
    <property type="entry name" value="P-loop_NTPase"/>
</dbReference>
<protein>
    <submittedName>
        <fullName evidence="14">ABC transporter transmembrane domain-containing protein</fullName>
    </submittedName>
</protein>
<accession>A0ABU5RWX4</accession>
<evidence type="ECO:0000256" key="6">
    <source>
        <dbReference type="ARBA" id="ARBA00022840"/>
    </source>
</evidence>
<evidence type="ECO:0000259" key="13">
    <source>
        <dbReference type="PROSITE" id="PS50990"/>
    </source>
</evidence>
<dbReference type="InterPro" id="IPR003593">
    <property type="entry name" value="AAA+_ATPase"/>
</dbReference>
<name>A0ABU5RWX4_9CYAN</name>
<feature type="transmembrane region" description="Helical" evidence="9">
    <location>
        <begin position="565"/>
        <end position="585"/>
    </location>
</feature>
<dbReference type="Pfam" id="PF00027">
    <property type="entry name" value="cNMP_binding"/>
    <property type="match status" value="1"/>
</dbReference>